<dbReference type="Gene3D" id="6.10.140.1710">
    <property type="match status" value="1"/>
</dbReference>
<dbReference type="EMBL" id="BT127566">
    <property type="protein sequence ID" value="AEE62528.1"/>
    <property type="molecule type" value="mRNA"/>
</dbReference>
<name>J3JWE8_DENPD</name>
<feature type="domain" description="PDZ" evidence="5">
    <location>
        <begin position="91"/>
        <end position="182"/>
    </location>
</feature>
<evidence type="ECO:0000259" key="5">
    <source>
        <dbReference type="SMART" id="SM00228"/>
    </source>
</evidence>
<evidence type="ECO:0000256" key="3">
    <source>
        <dbReference type="ARBA" id="ARBA00023186"/>
    </source>
</evidence>
<comment type="similarity">
    <text evidence="1">Belongs to the proteasome subunit p27 family.</text>
</comment>
<dbReference type="InterPro" id="IPR001478">
    <property type="entry name" value="PDZ"/>
</dbReference>
<dbReference type="FunFam" id="2.30.42.10:FF:000107">
    <property type="entry name" value="26S proteasome non-ATPase regulatory subunit 9"/>
    <property type="match status" value="1"/>
</dbReference>
<dbReference type="SMART" id="SM00228">
    <property type="entry name" value="PDZ"/>
    <property type="match status" value="1"/>
</dbReference>
<dbReference type="InterPro" id="IPR035269">
    <property type="entry name" value="PSMD9"/>
</dbReference>
<dbReference type="GO" id="GO:0070682">
    <property type="term" value="P:proteasome regulatory particle assembly"/>
    <property type="evidence" value="ECO:0007669"/>
    <property type="project" value="InterPro"/>
</dbReference>
<dbReference type="GO" id="GO:0005634">
    <property type="term" value="C:nucleus"/>
    <property type="evidence" value="ECO:0007669"/>
    <property type="project" value="TreeGrafter"/>
</dbReference>
<evidence type="ECO:0000256" key="2">
    <source>
        <dbReference type="ARBA" id="ARBA00014937"/>
    </source>
</evidence>
<dbReference type="Pfam" id="PF17820">
    <property type="entry name" value="PDZ_6"/>
    <property type="match status" value="1"/>
</dbReference>
<evidence type="ECO:0000256" key="1">
    <source>
        <dbReference type="ARBA" id="ARBA00005256"/>
    </source>
</evidence>
<dbReference type="AlphaFoldDB" id="J3JWE8"/>
<dbReference type="SUPFAM" id="SSF50156">
    <property type="entry name" value="PDZ domain-like"/>
    <property type="match status" value="1"/>
</dbReference>
<dbReference type="OrthoDB" id="72325at2759"/>
<dbReference type="InterPro" id="IPR036034">
    <property type="entry name" value="PDZ_sf"/>
</dbReference>
<reference evidence="6" key="1">
    <citation type="journal article" date="2012" name="Insect Biochem. Mol. Biol.">
        <title>Transcriptome and full-length cDNA resources for the mountain pine beetle, Dendroctonus ponderosae Hopkins, a major insect pest of pine forests.</title>
        <authorList>
            <person name="Keeling C.I."/>
            <person name="Henderson H."/>
            <person name="Li M."/>
            <person name="Yuen M."/>
            <person name="Clark E.L."/>
            <person name="Fraser J.D."/>
            <person name="Huber D.P."/>
            <person name="Liao N.Y."/>
            <person name="Roderick Docking T."/>
            <person name="Birol I."/>
            <person name="Chan S.K."/>
            <person name="Taylor G.A."/>
            <person name="Palmquist D."/>
            <person name="Jones S.J."/>
            <person name="Bohlmann J."/>
        </authorList>
    </citation>
    <scope>NUCLEOTIDE SEQUENCE</scope>
    <source>
        <tissue evidence="6">Midgut and adhering fatbody of emerged adults of both sexes 1</tissue>
    </source>
</reference>
<dbReference type="HOGENOM" id="CLU_073146_2_1_1"/>
<organism evidence="6">
    <name type="scientific">Dendroctonus ponderosae</name>
    <name type="common">Mountain pine beetle</name>
    <dbReference type="NCBI Taxonomy" id="77166"/>
    <lineage>
        <taxon>Eukaryota</taxon>
        <taxon>Metazoa</taxon>
        <taxon>Ecdysozoa</taxon>
        <taxon>Arthropoda</taxon>
        <taxon>Hexapoda</taxon>
        <taxon>Insecta</taxon>
        <taxon>Pterygota</taxon>
        <taxon>Neoptera</taxon>
        <taxon>Endopterygota</taxon>
        <taxon>Coleoptera</taxon>
        <taxon>Polyphaga</taxon>
        <taxon>Cucujiformia</taxon>
        <taxon>Curculionidae</taxon>
        <taxon>Scolytinae</taxon>
        <taxon>Dendroctonus</taxon>
    </lineage>
</organism>
<evidence type="ECO:0000256" key="4">
    <source>
        <dbReference type="ARBA" id="ARBA00030007"/>
    </source>
</evidence>
<dbReference type="InterPro" id="IPR040815">
    <property type="entry name" value="Nas2_N"/>
</dbReference>
<dbReference type="GO" id="GO:0005737">
    <property type="term" value="C:cytoplasm"/>
    <property type="evidence" value="ECO:0007669"/>
    <property type="project" value="TreeGrafter"/>
</dbReference>
<dbReference type="PANTHER" id="PTHR12651:SF1">
    <property type="entry name" value="26S PROTEASOME NON-ATPASE REGULATORY SUBUNIT 9"/>
    <property type="match status" value="1"/>
</dbReference>
<protein>
    <recommendedName>
        <fullName evidence="2">26S proteasome non-ATPase regulatory subunit 9</fullName>
    </recommendedName>
    <alternativeName>
        <fullName evidence="4">26S proteasome regulatory subunit p27</fullName>
    </alternativeName>
</protein>
<dbReference type="PANTHER" id="PTHR12651">
    <property type="entry name" value="26S PROTEASOME NON-ATPASE REGULATORY SUBUNIT 9"/>
    <property type="match status" value="1"/>
</dbReference>
<dbReference type="Gene3D" id="2.30.42.10">
    <property type="match status" value="1"/>
</dbReference>
<dbReference type="InterPro" id="IPR041489">
    <property type="entry name" value="PDZ_6"/>
</dbReference>
<dbReference type="Pfam" id="PF18265">
    <property type="entry name" value="Nas2_N"/>
    <property type="match status" value="1"/>
</dbReference>
<accession>J3JWE8</accession>
<proteinExistence type="evidence at transcript level"/>
<sequence>MNEPQPDQGAIRAEVLQLISRKDQIEVEMRELAAILSQQNGVGMHEPLVDAEGFPKNSIDTYQVRHARHQIICLQNDHKALMKQIERGLQGYYSASSSDCGMDTQPISPAARQEFPSFTVAFARVTDVTQDSPADLAGIQAGDQVVEFGSVNSMNFKAITDIATLVQHSEGTQISLKLKRNERFITITLVPKKWAGRGLLGCNIVTI</sequence>
<keyword evidence="3" id="KW-0143">Chaperone</keyword>
<evidence type="ECO:0000313" key="6">
    <source>
        <dbReference type="EMBL" id="AEE62528.1"/>
    </source>
</evidence>